<keyword evidence="1" id="KW-0245">EGF-like domain</keyword>
<evidence type="ECO:0000256" key="2">
    <source>
        <dbReference type="ARBA" id="ARBA00022737"/>
    </source>
</evidence>
<protein>
    <recommendedName>
        <fullName evidence="4">Teneurin TTR-like domain-containing protein</fullName>
    </recommendedName>
</protein>
<dbReference type="InterPro" id="IPR051216">
    <property type="entry name" value="Teneurin"/>
</dbReference>
<sequence length="95" mass="10863">MFFFLLLLTLTNRFDVLVNGGGAVTLQFQRSPFRPLTRTVFVPWNQIVVLPPVQMQLSEDEEHLRPLINRANSAANGIDAYSPDSKCRNKALIWF</sequence>
<evidence type="ECO:0000313" key="6">
    <source>
        <dbReference type="Proteomes" id="UP000092462"/>
    </source>
</evidence>
<accession>A0A1B0DH66</accession>
<dbReference type="AlphaFoldDB" id="A0A1B0DH66"/>
<organism evidence="5 6">
    <name type="scientific">Phlebotomus papatasi</name>
    <name type="common">Sandfly</name>
    <dbReference type="NCBI Taxonomy" id="29031"/>
    <lineage>
        <taxon>Eukaryota</taxon>
        <taxon>Metazoa</taxon>
        <taxon>Ecdysozoa</taxon>
        <taxon>Arthropoda</taxon>
        <taxon>Hexapoda</taxon>
        <taxon>Insecta</taxon>
        <taxon>Pterygota</taxon>
        <taxon>Neoptera</taxon>
        <taxon>Endopterygota</taxon>
        <taxon>Diptera</taxon>
        <taxon>Nematocera</taxon>
        <taxon>Psychodoidea</taxon>
        <taxon>Psychodidae</taxon>
        <taxon>Phlebotomus</taxon>
        <taxon>Phlebotomus</taxon>
    </lineage>
</organism>
<evidence type="ECO:0000313" key="5">
    <source>
        <dbReference type="EnsemblMetazoa" id="PPAI007500-PA"/>
    </source>
</evidence>
<feature type="domain" description="Teneurin TTR-like" evidence="4">
    <location>
        <begin position="13"/>
        <end position="55"/>
    </location>
</feature>
<proteinExistence type="predicted"/>
<keyword evidence="6" id="KW-1185">Reference proteome</keyword>
<dbReference type="PANTHER" id="PTHR11219:SF69">
    <property type="entry name" value="TENEURIN-A"/>
    <property type="match status" value="1"/>
</dbReference>
<dbReference type="PANTHER" id="PTHR11219">
    <property type="entry name" value="TENEURIN AND N-ACETYLGLUCOSAMINE-1-PHOSPHODIESTER ALPHA-N-ACETYLGLUCOSAMINIDASE"/>
    <property type="match status" value="1"/>
</dbReference>
<dbReference type="Proteomes" id="UP000092462">
    <property type="component" value="Unassembled WGS sequence"/>
</dbReference>
<evidence type="ECO:0000256" key="1">
    <source>
        <dbReference type="ARBA" id="ARBA00022536"/>
    </source>
</evidence>
<evidence type="ECO:0000259" key="4">
    <source>
        <dbReference type="Pfam" id="PF25020"/>
    </source>
</evidence>
<dbReference type="InterPro" id="IPR056820">
    <property type="entry name" value="TEN_TTR-like"/>
</dbReference>
<dbReference type="EnsemblMetazoa" id="PPAI007500-RA">
    <property type="protein sequence ID" value="PPAI007500-PA"/>
    <property type="gene ID" value="PPAI007500"/>
</dbReference>
<dbReference type="Pfam" id="PF25020">
    <property type="entry name" value="TTR_TEN1-4"/>
    <property type="match status" value="1"/>
</dbReference>
<dbReference type="GO" id="GO:0008045">
    <property type="term" value="P:motor neuron axon guidance"/>
    <property type="evidence" value="ECO:0007669"/>
    <property type="project" value="TreeGrafter"/>
</dbReference>
<evidence type="ECO:0000256" key="3">
    <source>
        <dbReference type="ARBA" id="ARBA00023157"/>
    </source>
</evidence>
<keyword evidence="3" id="KW-1015">Disulfide bond</keyword>
<keyword evidence="2" id="KW-0677">Repeat</keyword>
<name>A0A1B0DH66_PHLPP</name>
<dbReference type="VEuPathDB" id="VectorBase:PPAI007500"/>
<dbReference type="EMBL" id="AJVK01006017">
    <property type="status" value="NOT_ANNOTATED_CDS"/>
    <property type="molecule type" value="Genomic_DNA"/>
</dbReference>
<dbReference type="VEuPathDB" id="VectorBase:PPAPM1_003743"/>
<reference evidence="5" key="1">
    <citation type="submission" date="2022-08" db="UniProtKB">
        <authorList>
            <consortium name="EnsemblMetazoa"/>
        </authorList>
    </citation>
    <scope>IDENTIFICATION</scope>
    <source>
        <strain evidence="5">Israel</strain>
    </source>
</reference>